<reference evidence="2" key="1">
    <citation type="submission" date="2019-06" db="EMBL/GenBank/DDBJ databases">
        <title>Gordonia isolated from sludge of a wastewater treatment plant.</title>
        <authorList>
            <person name="Tamura T."/>
            <person name="Aoyama K."/>
            <person name="Kang Y."/>
            <person name="Saito S."/>
            <person name="Akiyama N."/>
            <person name="Yazawa K."/>
            <person name="Gonoi T."/>
            <person name="Mikami Y."/>
        </authorList>
    </citation>
    <scope>NUCLEOTIDE SEQUENCE [LARGE SCALE GENOMIC DNA]</scope>
    <source>
        <strain evidence="2">NBRC 107697</strain>
    </source>
</reference>
<dbReference type="InterPro" id="IPR041638">
    <property type="entry name" value="BaeRF_family11"/>
</dbReference>
<evidence type="ECO:0000313" key="2">
    <source>
        <dbReference type="Proteomes" id="UP000444980"/>
    </source>
</evidence>
<dbReference type="Proteomes" id="UP000444980">
    <property type="component" value="Unassembled WGS sequence"/>
</dbReference>
<dbReference type="Pfam" id="PF18855">
    <property type="entry name" value="baeRF_family11"/>
    <property type="match status" value="1"/>
</dbReference>
<sequence length="374" mass="40265">MARYEFPTTAELIEMGAPQENAVTVYLPATAAEHEVAKTTVKSSMDEAIRTLRERGANHALETAFRERSAEILADDCWHRLSRSLAIFSTAEKAEIFVVPNNLAHQLQVSKYFDLGQFVRAVAGPQDAYALTVSAHGWNVWHASADEVAHEFEIDAEGIGDVAEATNRATVRGRAAVRRLQGDEGNKVLLESYAKQVAETVGLALNRDDPTGQRPLFLFAADPLQDMVGHVGFGTREVVVVPGSPDELRADQIDEAIRSRLDGINAARASTTVNTIADGVGKGLVATDLVDIARAAVGGSVDTLVYDFTVDVLGRLHNDTGALEYSDDGYDLLSRIAIVVLANGGTVVPVRAADIDAEIWNGTAVARLRHPLSQ</sequence>
<organism evidence="1 2">
    <name type="scientific">Gordonia crocea</name>
    <dbReference type="NCBI Taxonomy" id="589162"/>
    <lineage>
        <taxon>Bacteria</taxon>
        <taxon>Bacillati</taxon>
        <taxon>Actinomycetota</taxon>
        <taxon>Actinomycetes</taxon>
        <taxon>Mycobacteriales</taxon>
        <taxon>Gordoniaceae</taxon>
        <taxon>Gordonia</taxon>
    </lineage>
</organism>
<accession>A0A7I9UZZ3</accession>
<protein>
    <submittedName>
        <fullName evidence="1">Uncharacterized protein</fullName>
    </submittedName>
</protein>
<proteinExistence type="predicted"/>
<comment type="caution">
    <text evidence="1">The sequence shown here is derived from an EMBL/GenBank/DDBJ whole genome shotgun (WGS) entry which is preliminary data.</text>
</comment>
<dbReference type="RefSeq" id="WP_161927919.1">
    <property type="nucleotide sequence ID" value="NZ_BJOU01000002.1"/>
</dbReference>
<name>A0A7I9UZZ3_9ACTN</name>
<keyword evidence="2" id="KW-1185">Reference proteome</keyword>
<dbReference type="OrthoDB" id="242138at2"/>
<dbReference type="AlphaFoldDB" id="A0A7I9UZZ3"/>
<dbReference type="EMBL" id="BJOU01000002">
    <property type="protein sequence ID" value="GED98506.1"/>
    <property type="molecule type" value="Genomic_DNA"/>
</dbReference>
<evidence type="ECO:0000313" key="1">
    <source>
        <dbReference type="EMBL" id="GED98506.1"/>
    </source>
</evidence>
<gene>
    <name evidence="1" type="ORF">nbrc107697_25450</name>
</gene>